<proteinExistence type="inferred from homology"/>
<evidence type="ECO:0000256" key="2">
    <source>
        <dbReference type="ARBA" id="ARBA00007613"/>
    </source>
</evidence>
<dbReference type="SUPFAM" id="SSF56954">
    <property type="entry name" value="Outer membrane efflux proteins (OEP)"/>
    <property type="match status" value="1"/>
</dbReference>
<evidence type="ECO:0000313" key="10">
    <source>
        <dbReference type="Proteomes" id="UP001476807"/>
    </source>
</evidence>
<comment type="subcellular location">
    <subcellularLocation>
        <location evidence="1">Cell outer membrane</location>
    </subcellularLocation>
</comment>
<keyword evidence="8" id="KW-0732">Signal</keyword>
<dbReference type="RefSeq" id="WP_350412012.1">
    <property type="nucleotide sequence ID" value="NZ_JBEOKT010000006.1"/>
</dbReference>
<keyword evidence="7" id="KW-0998">Cell outer membrane</keyword>
<dbReference type="EMBL" id="JBEOKT010000006">
    <property type="protein sequence ID" value="MER2997604.1"/>
    <property type="molecule type" value="Genomic_DNA"/>
</dbReference>
<comment type="similarity">
    <text evidence="2">Belongs to the outer membrane factor (OMF) (TC 1.B.17) family.</text>
</comment>
<evidence type="ECO:0000256" key="5">
    <source>
        <dbReference type="ARBA" id="ARBA00022692"/>
    </source>
</evidence>
<dbReference type="InterPro" id="IPR003423">
    <property type="entry name" value="OMP_efflux"/>
</dbReference>
<protein>
    <submittedName>
        <fullName evidence="9">TolC family protein</fullName>
    </submittedName>
</protein>
<name>A0ABV1RT97_9BACT</name>
<dbReference type="Proteomes" id="UP001476807">
    <property type="component" value="Unassembled WGS sequence"/>
</dbReference>
<evidence type="ECO:0000256" key="8">
    <source>
        <dbReference type="SAM" id="SignalP"/>
    </source>
</evidence>
<evidence type="ECO:0000256" key="7">
    <source>
        <dbReference type="ARBA" id="ARBA00023237"/>
    </source>
</evidence>
<accession>A0ABV1RT97</accession>
<keyword evidence="6" id="KW-0472">Membrane</keyword>
<dbReference type="PANTHER" id="PTHR30026:SF20">
    <property type="entry name" value="OUTER MEMBRANE PROTEIN TOLC"/>
    <property type="match status" value="1"/>
</dbReference>
<reference evidence="9 10" key="1">
    <citation type="submission" date="2024-06" db="EMBL/GenBank/DDBJ databases">
        <title>Pontibacter populi HYL7-15.</title>
        <authorList>
            <person name="Kim M.K."/>
        </authorList>
    </citation>
    <scope>NUCLEOTIDE SEQUENCE [LARGE SCALE GENOMIC DNA]</scope>
    <source>
        <strain evidence="9 10">HYL7-15</strain>
    </source>
</reference>
<keyword evidence="10" id="KW-1185">Reference proteome</keyword>
<evidence type="ECO:0000256" key="6">
    <source>
        <dbReference type="ARBA" id="ARBA00023136"/>
    </source>
</evidence>
<keyword evidence="3" id="KW-0813">Transport</keyword>
<dbReference type="Gene3D" id="1.20.1600.10">
    <property type="entry name" value="Outer membrane efflux proteins (OEP)"/>
    <property type="match status" value="1"/>
</dbReference>
<evidence type="ECO:0000256" key="1">
    <source>
        <dbReference type="ARBA" id="ARBA00004442"/>
    </source>
</evidence>
<organism evidence="9 10">
    <name type="scientific">Pontibacter populi</name>
    <dbReference type="NCBI Taxonomy" id="890055"/>
    <lineage>
        <taxon>Bacteria</taxon>
        <taxon>Pseudomonadati</taxon>
        <taxon>Bacteroidota</taxon>
        <taxon>Cytophagia</taxon>
        <taxon>Cytophagales</taxon>
        <taxon>Hymenobacteraceae</taxon>
        <taxon>Pontibacter</taxon>
    </lineage>
</organism>
<evidence type="ECO:0000313" key="9">
    <source>
        <dbReference type="EMBL" id="MER2997604.1"/>
    </source>
</evidence>
<evidence type="ECO:0000256" key="4">
    <source>
        <dbReference type="ARBA" id="ARBA00022452"/>
    </source>
</evidence>
<dbReference type="Pfam" id="PF02321">
    <property type="entry name" value="OEP"/>
    <property type="match status" value="1"/>
</dbReference>
<sequence>MKKLQKYSLLIYILVMGLLTAISAKAQPVTPDSVQILTLKEFYQLILQHHPVASQAELLTEQAKQELRMARGTLDPVFNSKLSRKEFGGKEYYTTWTNTLRIPTWFGPEIRAGFDKAQGQYLNPENKTPENGLSYAGISVPLGQGLFIDERRNTIQQARLAQDIAEADRVKMINKLLLEATKDYRDWQLYYNTMLVYRESLELAAFRLSAVRARVWEGDLAAIDTVEALTEVQNRDVMLQEALLDYNNARLRISQHLWAENNVPLELEAQTIPSVTDTETIVLSTERMQQVLESARTNHPDLRKVDLKGQQLTFERRMATNKLLPKLNADYNVLQRDFFVTPEAFEEEHLGSNYKLGASLSIPLFMREERGKLQLTKVKQQHNTLELAHTTRAVENGILAAYNEWLSLENQIALQERMVDNARTLRNGELTRFQNGESSLFLINTREMKLMEAQVKLLNLKAKYAKARAQLYWAAGSLVADE</sequence>
<keyword evidence="4" id="KW-1134">Transmembrane beta strand</keyword>
<evidence type="ECO:0000256" key="3">
    <source>
        <dbReference type="ARBA" id="ARBA00022448"/>
    </source>
</evidence>
<dbReference type="InterPro" id="IPR051906">
    <property type="entry name" value="TolC-like"/>
</dbReference>
<keyword evidence="5" id="KW-0812">Transmembrane</keyword>
<gene>
    <name evidence="9" type="ORF">ABS362_08595</name>
</gene>
<dbReference type="PANTHER" id="PTHR30026">
    <property type="entry name" value="OUTER MEMBRANE PROTEIN TOLC"/>
    <property type="match status" value="1"/>
</dbReference>
<comment type="caution">
    <text evidence="9">The sequence shown here is derived from an EMBL/GenBank/DDBJ whole genome shotgun (WGS) entry which is preliminary data.</text>
</comment>
<feature type="signal peptide" evidence="8">
    <location>
        <begin position="1"/>
        <end position="26"/>
    </location>
</feature>
<feature type="chain" id="PRO_5045728958" evidence="8">
    <location>
        <begin position="27"/>
        <end position="482"/>
    </location>
</feature>